<keyword evidence="10" id="KW-1185">Reference proteome</keyword>
<evidence type="ECO:0000259" key="8">
    <source>
        <dbReference type="PROSITE" id="PS50937"/>
    </source>
</evidence>
<proteinExistence type="predicted"/>
<keyword evidence="1" id="KW-0001">2Fe-2S</keyword>
<dbReference type="PROSITE" id="PS00552">
    <property type="entry name" value="HTH_MERR_1"/>
    <property type="match status" value="1"/>
</dbReference>
<protein>
    <submittedName>
        <fullName evidence="9">Redox-sensitive transcriptional activator SoxR</fullName>
    </submittedName>
</protein>
<dbReference type="RefSeq" id="WP_129479319.1">
    <property type="nucleotide sequence ID" value="NZ_SDWS01000013.1"/>
</dbReference>
<evidence type="ECO:0000313" key="10">
    <source>
        <dbReference type="Proteomes" id="UP000291838"/>
    </source>
</evidence>
<dbReference type="InterPro" id="IPR000551">
    <property type="entry name" value="MerR-type_HTH_dom"/>
</dbReference>
<dbReference type="AlphaFoldDB" id="A0A4V1RJF0"/>
<dbReference type="Pfam" id="PF00376">
    <property type="entry name" value="MerR"/>
    <property type="match status" value="1"/>
</dbReference>
<keyword evidence="4" id="KW-0411">Iron-sulfur</keyword>
<dbReference type="PRINTS" id="PR00040">
    <property type="entry name" value="HTHMERR"/>
</dbReference>
<name>A0A4V1RJF0_9ACTN</name>
<keyword evidence="7" id="KW-0804">Transcription</keyword>
<organism evidence="9 10">
    <name type="scientific">Nocardioides glacieisoli</name>
    <dbReference type="NCBI Taxonomy" id="1168730"/>
    <lineage>
        <taxon>Bacteria</taxon>
        <taxon>Bacillati</taxon>
        <taxon>Actinomycetota</taxon>
        <taxon>Actinomycetes</taxon>
        <taxon>Propionibacteriales</taxon>
        <taxon>Nocardioidaceae</taxon>
        <taxon>Nocardioides</taxon>
    </lineage>
</organism>
<accession>A0A4V1RJF0</accession>
<evidence type="ECO:0000256" key="6">
    <source>
        <dbReference type="ARBA" id="ARBA00023125"/>
    </source>
</evidence>
<evidence type="ECO:0000313" key="9">
    <source>
        <dbReference type="EMBL" id="RYB88552.1"/>
    </source>
</evidence>
<dbReference type="Proteomes" id="UP000291838">
    <property type="component" value="Unassembled WGS sequence"/>
</dbReference>
<dbReference type="EMBL" id="SDWS01000013">
    <property type="protein sequence ID" value="RYB88552.1"/>
    <property type="molecule type" value="Genomic_DNA"/>
</dbReference>
<keyword evidence="6" id="KW-0238">DNA-binding</keyword>
<dbReference type="SUPFAM" id="SSF46955">
    <property type="entry name" value="Putative DNA-binding domain"/>
    <property type="match status" value="1"/>
</dbReference>
<evidence type="ECO:0000256" key="2">
    <source>
        <dbReference type="ARBA" id="ARBA00022723"/>
    </source>
</evidence>
<dbReference type="Pfam" id="PF09278">
    <property type="entry name" value="MerR-DNA-bind"/>
    <property type="match status" value="1"/>
</dbReference>
<evidence type="ECO:0000256" key="5">
    <source>
        <dbReference type="ARBA" id="ARBA00023015"/>
    </source>
</evidence>
<comment type="caution">
    <text evidence="9">The sequence shown here is derived from an EMBL/GenBank/DDBJ whole genome shotgun (WGS) entry which is preliminary data.</text>
</comment>
<gene>
    <name evidence="9" type="primary">soxR</name>
    <name evidence="9" type="ORF">EUA06_20690</name>
</gene>
<dbReference type="InterPro" id="IPR009061">
    <property type="entry name" value="DNA-bd_dom_put_sf"/>
</dbReference>
<evidence type="ECO:0000256" key="4">
    <source>
        <dbReference type="ARBA" id="ARBA00023014"/>
    </source>
</evidence>
<dbReference type="GO" id="GO:0051537">
    <property type="term" value="F:2 iron, 2 sulfur cluster binding"/>
    <property type="evidence" value="ECO:0007669"/>
    <property type="project" value="UniProtKB-KW"/>
</dbReference>
<evidence type="ECO:0000256" key="7">
    <source>
        <dbReference type="ARBA" id="ARBA00023163"/>
    </source>
</evidence>
<keyword evidence="5" id="KW-0805">Transcription regulation</keyword>
<dbReference type="GO" id="GO:0003700">
    <property type="term" value="F:DNA-binding transcription factor activity"/>
    <property type="evidence" value="ECO:0007669"/>
    <property type="project" value="InterPro"/>
</dbReference>
<dbReference type="OrthoDB" id="9802944at2"/>
<dbReference type="InterPro" id="IPR047057">
    <property type="entry name" value="MerR_fam"/>
</dbReference>
<dbReference type="NCBIfam" id="TIGR01950">
    <property type="entry name" value="SoxR"/>
    <property type="match status" value="1"/>
</dbReference>
<dbReference type="GO" id="GO:0046872">
    <property type="term" value="F:metal ion binding"/>
    <property type="evidence" value="ECO:0007669"/>
    <property type="project" value="UniProtKB-KW"/>
</dbReference>
<reference evidence="9 10" key="1">
    <citation type="submission" date="2019-01" db="EMBL/GenBank/DDBJ databases">
        <title>Novel species of Nocardioides.</title>
        <authorList>
            <person name="Liu Q."/>
            <person name="Xin Y.-H."/>
        </authorList>
    </citation>
    <scope>NUCLEOTIDE SEQUENCE [LARGE SCALE GENOMIC DNA]</scope>
    <source>
        <strain evidence="9 10">HLT3-15</strain>
    </source>
</reference>
<evidence type="ECO:0000256" key="1">
    <source>
        <dbReference type="ARBA" id="ARBA00022714"/>
    </source>
</evidence>
<dbReference type="SMART" id="SM00422">
    <property type="entry name" value="HTH_MERR"/>
    <property type="match status" value="1"/>
</dbReference>
<keyword evidence="3" id="KW-0408">Iron</keyword>
<feature type="domain" description="HTH merR-type" evidence="8">
    <location>
        <begin position="1"/>
        <end position="71"/>
    </location>
</feature>
<dbReference type="InterPro" id="IPR015358">
    <property type="entry name" value="Tscrpt_reg_MerR_DNA-bd"/>
</dbReference>
<dbReference type="PANTHER" id="PTHR30204:SF0">
    <property type="entry name" value="REDOX-SENSITIVE TRANSCRIPTIONAL ACTIVATOR SOXR"/>
    <property type="match status" value="1"/>
</dbReference>
<dbReference type="Gene3D" id="1.10.1660.10">
    <property type="match status" value="1"/>
</dbReference>
<dbReference type="GO" id="GO:0006979">
    <property type="term" value="P:response to oxidative stress"/>
    <property type="evidence" value="ECO:0007669"/>
    <property type="project" value="InterPro"/>
</dbReference>
<dbReference type="PROSITE" id="PS50937">
    <property type="entry name" value="HTH_MERR_2"/>
    <property type="match status" value="1"/>
</dbReference>
<dbReference type="CDD" id="cd01110">
    <property type="entry name" value="HTH_SoxR"/>
    <property type="match status" value="1"/>
</dbReference>
<dbReference type="GO" id="GO:0003677">
    <property type="term" value="F:DNA binding"/>
    <property type="evidence" value="ECO:0007669"/>
    <property type="project" value="UniProtKB-KW"/>
</dbReference>
<sequence length="148" mass="16494">MTDLTIGQLAERAGVAPSALRFYESEGLIESSRTAGNQRRYARATLRRVAFIRSAQRVGLSLDEIQNALGSLPEGRNPTKADWARLSRSWRPRLDDQIERLERLRDNLDSCIGCGCLSLRTCALYNPGDVLAERGRGAVNLEPRTHRG</sequence>
<keyword evidence="2" id="KW-0479">Metal-binding</keyword>
<dbReference type="PANTHER" id="PTHR30204">
    <property type="entry name" value="REDOX-CYCLING DRUG-SENSING TRANSCRIPTIONAL ACTIVATOR SOXR"/>
    <property type="match status" value="1"/>
</dbReference>
<dbReference type="InterPro" id="IPR010211">
    <property type="entry name" value="Redox-sen_tscrpt-act_SoxR"/>
</dbReference>
<evidence type="ECO:0000256" key="3">
    <source>
        <dbReference type="ARBA" id="ARBA00023004"/>
    </source>
</evidence>